<organism evidence="2 3">
    <name type="scientific">Pristionchus mayeri</name>
    <dbReference type="NCBI Taxonomy" id="1317129"/>
    <lineage>
        <taxon>Eukaryota</taxon>
        <taxon>Metazoa</taxon>
        <taxon>Ecdysozoa</taxon>
        <taxon>Nematoda</taxon>
        <taxon>Chromadorea</taxon>
        <taxon>Rhabditida</taxon>
        <taxon>Rhabditina</taxon>
        <taxon>Diplogasteromorpha</taxon>
        <taxon>Diplogasteroidea</taxon>
        <taxon>Neodiplogasteridae</taxon>
        <taxon>Pristionchus</taxon>
    </lineage>
</organism>
<feature type="signal peptide" evidence="1">
    <location>
        <begin position="1"/>
        <end position="27"/>
    </location>
</feature>
<accession>A0AAN5CVF7</accession>
<evidence type="ECO:0008006" key="4">
    <source>
        <dbReference type="Google" id="ProtNLM"/>
    </source>
</evidence>
<feature type="non-terminal residue" evidence="2">
    <location>
        <position position="1"/>
    </location>
</feature>
<protein>
    <recommendedName>
        <fullName evidence="4">EGF-like domain-containing protein</fullName>
    </recommendedName>
</protein>
<comment type="caution">
    <text evidence="2">The sequence shown here is derived from an EMBL/GenBank/DDBJ whole genome shotgun (WGS) entry which is preliminary data.</text>
</comment>
<evidence type="ECO:0000313" key="3">
    <source>
        <dbReference type="Proteomes" id="UP001328107"/>
    </source>
</evidence>
<keyword evidence="3" id="KW-1185">Reference proteome</keyword>
<evidence type="ECO:0000256" key="1">
    <source>
        <dbReference type="SAM" id="SignalP"/>
    </source>
</evidence>
<proteinExistence type="predicted"/>
<dbReference type="AlphaFoldDB" id="A0AAN5CVF7"/>
<name>A0AAN5CVF7_9BILA</name>
<evidence type="ECO:0000313" key="2">
    <source>
        <dbReference type="EMBL" id="GMR51317.1"/>
    </source>
</evidence>
<dbReference type="Proteomes" id="UP001328107">
    <property type="component" value="Unassembled WGS sequence"/>
</dbReference>
<feature type="chain" id="PRO_5042825246" description="EGF-like domain-containing protein" evidence="1">
    <location>
        <begin position="28"/>
        <end position="139"/>
    </location>
</feature>
<sequence length="139" mass="15445">VDSSHSSTQPVMRVLLSVLIAAVICSGDHKHPASVSSESEEEPRLSNGGQKPCLNWGYMYLGRCKCPHAAFSGDYCEKYPKRKCGGEFGPCWQKDGPAYCMFSDLYCRDLDSNFYPGSPCRGYCLPIQQVDWLEGPVHI</sequence>
<keyword evidence="1" id="KW-0732">Signal</keyword>
<gene>
    <name evidence="2" type="ORF">PMAYCL1PPCAC_21512</name>
</gene>
<dbReference type="EMBL" id="BTRK01000005">
    <property type="protein sequence ID" value="GMR51317.1"/>
    <property type="molecule type" value="Genomic_DNA"/>
</dbReference>
<reference evidence="3" key="1">
    <citation type="submission" date="2022-10" db="EMBL/GenBank/DDBJ databases">
        <title>Genome assembly of Pristionchus species.</title>
        <authorList>
            <person name="Yoshida K."/>
            <person name="Sommer R.J."/>
        </authorList>
    </citation>
    <scope>NUCLEOTIDE SEQUENCE [LARGE SCALE GENOMIC DNA]</scope>
    <source>
        <strain evidence="3">RS5460</strain>
    </source>
</reference>